<sequence length="350" mass="41667">MKNYSFKHPLMERVDHRGENFIQLTGCNRKAQVYLKQVLEFSVLGHRYNELEAESLGNQELIWYCDEKVIKKGEYHYIKIASREDLLYQLSGRKGSLLATFLEQVNDGVMVADYLAQINELLERVAIEYQRRCADYGLDYEFEIKPMTLSLLTQQHLIAYLSHYGVYSSEFMETNYLLEVFLKILNVLLERTATRYLICLEHLSQLISSEEIVRILKNLKQLSEDYDLMIVNIGREPDDLLVEKEDLEAILICGDQECQSFYDWTSILEYIERHYPTLFQWREEELLLTLKRVIPYLLSKEGVRHVHRQRDLVVFILLNEGFCFYQYHSDEIDELSPLEMNFLREKLYKF</sequence>
<dbReference type="Pfam" id="PF16813">
    <property type="entry name" value="Cas_St_Csn2"/>
    <property type="match status" value="1"/>
</dbReference>
<protein>
    <submittedName>
        <fullName evidence="1">Uncharacterized protein</fullName>
    </submittedName>
</protein>
<proteinExistence type="predicted"/>
<dbReference type="EMBL" id="AP028127">
    <property type="protein sequence ID" value="BEH89918.1"/>
    <property type="molecule type" value="Genomic_DNA"/>
</dbReference>
<evidence type="ECO:0000313" key="1">
    <source>
        <dbReference type="EMBL" id="BEH89918.1"/>
    </source>
</evidence>
<organism evidence="1 2">
    <name type="scientific">Turicibacter faecis</name>
    <dbReference type="NCBI Taxonomy" id="2963365"/>
    <lineage>
        <taxon>Bacteria</taxon>
        <taxon>Bacillati</taxon>
        <taxon>Bacillota</taxon>
        <taxon>Erysipelotrichia</taxon>
        <taxon>Erysipelotrichales</taxon>
        <taxon>Turicibacteraceae</taxon>
        <taxon>Turicibacter</taxon>
    </lineage>
</organism>
<dbReference type="RefSeq" id="WP_161832900.1">
    <property type="nucleotide sequence ID" value="NZ_AP028127.1"/>
</dbReference>
<dbReference type="InterPro" id="IPR031820">
    <property type="entry name" value="Cas_St_Csn2"/>
</dbReference>
<evidence type="ECO:0000313" key="2">
    <source>
        <dbReference type="Proteomes" id="UP001432099"/>
    </source>
</evidence>
<gene>
    <name evidence="1" type="ORF">T23_00200</name>
</gene>
<accession>A0ABM8IFA0</accession>
<dbReference type="Proteomes" id="UP001432099">
    <property type="component" value="Chromosome"/>
</dbReference>
<keyword evidence="2" id="KW-1185">Reference proteome</keyword>
<name>A0ABM8IFA0_9FIRM</name>
<reference evidence="1" key="1">
    <citation type="journal article" date="2024" name="Int. J. Syst. Evol. Microbiol.">
        <title>Turicibacter faecis sp. nov., isolated from faeces of heart failure mouse model.</title>
        <authorList>
            <person name="Imamura Y."/>
            <person name="Motooka D."/>
            <person name="Nakajima Y."/>
            <person name="Ito S."/>
            <person name="Kitakaze M."/>
            <person name="Iida T."/>
            <person name="Nakamura S."/>
        </authorList>
    </citation>
    <scope>NUCLEOTIDE SEQUENCE</scope>
    <source>
        <strain evidence="1">TC023</strain>
    </source>
</reference>